<protein>
    <submittedName>
        <fullName evidence="1">Uncharacterized protein</fullName>
    </submittedName>
</protein>
<dbReference type="EMBL" id="CP001251">
    <property type="protein sequence ID" value="ACK41534.1"/>
    <property type="molecule type" value="Genomic_DNA"/>
</dbReference>
<accession>B8E1K9</accession>
<dbReference type="OrthoDB" id="1898185at2"/>
<evidence type="ECO:0000313" key="1">
    <source>
        <dbReference type="EMBL" id="ACK41534.1"/>
    </source>
</evidence>
<keyword evidence="2" id="KW-1185">Reference proteome</keyword>
<dbReference type="EnsemblBacteria" id="ACK41534">
    <property type="protein sequence ID" value="ACK41534"/>
    <property type="gene ID" value="Dtur_0205"/>
</dbReference>
<dbReference type="KEGG" id="dtu:Dtur_0205"/>
<organism evidence="1 2">
    <name type="scientific">Dictyoglomus turgidum (strain DSM 6724 / Z-1310)</name>
    <dbReference type="NCBI Taxonomy" id="515635"/>
    <lineage>
        <taxon>Bacteria</taxon>
        <taxon>Pseudomonadati</taxon>
        <taxon>Dictyoglomota</taxon>
        <taxon>Dictyoglomia</taxon>
        <taxon>Dictyoglomales</taxon>
        <taxon>Dictyoglomaceae</taxon>
        <taxon>Dictyoglomus</taxon>
    </lineage>
</organism>
<proteinExistence type="predicted"/>
<gene>
    <name evidence="1" type="ordered locus">Dtur_0205</name>
</gene>
<dbReference type="HOGENOM" id="CLU_2023048_0_0_0"/>
<name>B8E1K9_DICTD</name>
<dbReference type="AlphaFoldDB" id="B8E1K9"/>
<sequence length="122" mass="14540">MYDLEHVWVYIKGNWHGKYRNFEEFQVIDGHPVIYAQPGKHSFASVKEYFNGDLFNYLRTIISCKFFAGKSGILQKGYNIELKRGDEEFKKEIPERISYLLTNIRENFNFPLTYSYSNLIIH</sequence>
<dbReference type="STRING" id="515635.Dtur_0205"/>
<dbReference type="Proteomes" id="UP000007719">
    <property type="component" value="Chromosome"/>
</dbReference>
<dbReference type="InParanoid" id="B8E1K9"/>
<evidence type="ECO:0000313" key="2">
    <source>
        <dbReference type="Proteomes" id="UP000007719"/>
    </source>
</evidence>
<reference evidence="2" key="1">
    <citation type="journal article" date="2016" name="Front. Microbiol.">
        <title>The complete genome sequence of hyperthermophile Dictyoglomus turgidum DSM 6724 reveals a specialized carbohydrate fermentor.</title>
        <authorList>
            <person name="Brumm P.J."/>
            <person name="Gowda K."/>
            <person name="Robb F.T."/>
            <person name="Mead D.A."/>
        </authorList>
    </citation>
    <scope>NUCLEOTIDE SEQUENCE [LARGE SCALE GENOMIC DNA]</scope>
    <source>
        <strain evidence="2">DSM 6724 / Z-1310</strain>
    </source>
</reference>